<proteinExistence type="predicted"/>
<gene>
    <name evidence="1" type="ORF">CHH64_13690</name>
</gene>
<accession>A0A268A8Z2</accession>
<name>A0A268A8Z2_9BACI</name>
<comment type="caution">
    <text evidence="1">The sequence shown here is derived from an EMBL/GenBank/DDBJ whole genome shotgun (WGS) entry which is preliminary data.</text>
</comment>
<dbReference type="Proteomes" id="UP000216013">
    <property type="component" value="Unassembled WGS sequence"/>
</dbReference>
<dbReference type="EMBL" id="NPBV01000022">
    <property type="protein sequence ID" value="PAD20583.1"/>
    <property type="molecule type" value="Genomic_DNA"/>
</dbReference>
<protein>
    <submittedName>
        <fullName evidence="1">Uncharacterized protein</fullName>
    </submittedName>
</protein>
<dbReference type="OrthoDB" id="2972193at2"/>
<dbReference type="RefSeq" id="WP_095229660.1">
    <property type="nucleotide sequence ID" value="NZ_NPBD01000001.1"/>
</dbReference>
<organism evidence="1 2">
    <name type="scientific">Terribacillus saccharophilus</name>
    <dbReference type="NCBI Taxonomy" id="361277"/>
    <lineage>
        <taxon>Bacteria</taxon>
        <taxon>Bacillati</taxon>
        <taxon>Bacillota</taxon>
        <taxon>Bacilli</taxon>
        <taxon>Bacillales</taxon>
        <taxon>Bacillaceae</taxon>
        <taxon>Terribacillus</taxon>
    </lineage>
</organism>
<reference evidence="1 2" key="1">
    <citation type="submission" date="2017-07" db="EMBL/GenBank/DDBJ databases">
        <title>Isolation and whole genome analysis of endospore-forming bacteria from heroin.</title>
        <authorList>
            <person name="Kalinowski J."/>
            <person name="Ahrens B."/>
            <person name="Al-Dilaimi A."/>
            <person name="Winkler A."/>
            <person name="Wibberg D."/>
            <person name="Schleenbecker U."/>
            <person name="Ruckert C."/>
            <person name="Wolfel R."/>
            <person name="Grass G."/>
        </authorList>
    </citation>
    <scope>NUCLEOTIDE SEQUENCE [LARGE SCALE GENOMIC DNA]</scope>
    <source>
        <strain evidence="1 2">7528</strain>
    </source>
</reference>
<evidence type="ECO:0000313" key="1">
    <source>
        <dbReference type="EMBL" id="PAD20583.1"/>
    </source>
</evidence>
<sequence length="195" mass="22403">MTTSYEELVAEMERISTVIQKFPENLQGKVFDIMMKSYLGERGYGYEAAAAVEEPEVENVQHISVVDSNRVQSIKKRPIRRNKDSYSMVKDLDLLGKSGVDPFREFLERYEVNSNIKFNTVAVYYLKNVLHIPDVTIDHIYTCYKNGERKVPGNLRQSITDTSSSKYGYINMSDNHITLSVLGENLVEFELKQEA</sequence>
<evidence type="ECO:0000313" key="2">
    <source>
        <dbReference type="Proteomes" id="UP000216013"/>
    </source>
</evidence>
<dbReference type="AlphaFoldDB" id="A0A268A8Z2"/>